<dbReference type="GO" id="GO:0005044">
    <property type="term" value="F:scavenger receptor activity"/>
    <property type="evidence" value="ECO:0007669"/>
    <property type="project" value="TreeGrafter"/>
</dbReference>
<reference evidence="10" key="1">
    <citation type="submission" date="2025-08" db="UniProtKB">
        <authorList>
            <consortium name="RefSeq"/>
        </authorList>
    </citation>
    <scope>IDENTIFICATION</scope>
    <source>
        <tissue evidence="10">Thorax and Abdomen</tissue>
    </source>
</reference>
<comment type="similarity">
    <text evidence="2">Belongs to the CD36 family.</text>
</comment>
<dbReference type="FunCoup" id="A0A6J0B9B8">
    <property type="interactions" value="105"/>
</dbReference>
<evidence type="ECO:0000256" key="2">
    <source>
        <dbReference type="ARBA" id="ARBA00010532"/>
    </source>
</evidence>
<accession>A0A6J0B9B8</accession>
<evidence type="ECO:0000256" key="1">
    <source>
        <dbReference type="ARBA" id="ARBA00004236"/>
    </source>
</evidence>
<dbReference type="GeneID" id="107217681"/>
<comment type="subcellular location">
    <subcellularLocation>
        <location evidence="1">Cell membrane</location>
    </subcellularLocation>
</comment>
<dbReference type="GO" id="GO:0005886">
    <property type="term" value="C:plasma membrane"/>
    <property type="evidence" value="ECO:0007669"/>
    <property type="project" value="UniProtKB-SubCell"/>
</dbReference>
<evidence type="ECO:0000313" key="10">
    <source>
        <dbReference type="RefSeq" id="XP_015510791.1"/>
    </source>
</evidence>
<gene>
    <name evidence="10" type="primary">LOC107217681</name>
</gene>
<proteinExistence type="inferred from homology"/>
<name>A0A6J0B9B8_NEOLC</name>
<keyword evidence="6 8" id="KW-0472">Membrane</keyword>
<keyword evidence="5 8" id="KW-1133">Transmembrane helix</keyword>
<dbReference type="PANTHER" id="PTHR11923">
    <property type="entry name" value="SCAVENGER RECEPTOR CLASS B TYPE-1 SR-B1"/>
    <property type="match status" value="1"/>
</dbReference>
<evidence type="ECO:0000256" key="7">
    <source>
        <dbReference type="ARBA" id="ARBA00023180"/>
    </source>
</evidence>
<organism evidence="10">
    <name type="scientific">Neodiprion lecontei</name>
    <name type="common">Redheaded pine sawfly</name>
    <dbReference type="NCBI Taxonomy" id="441921"/>
    <lineage>
        <taxon>Eukaryota</taxon>
        <taxon>Metazoa</taxon>
        <taxon>Ecdysozoa</taxon>
        <taxon>Arthropoda</taxon>
        <taxon>Hexapoda</taxon>
        <taxon>Insecta</taxon>
        <taxon>Pterygota</taxon>
        <taxon>Neoptera</taxon>
        <taxon>Endopterygota</taxon>
        <taxon>Hymenoptera</taxon>
        <taxon>Tenthredinoidea</taxon>
        <taxon>Diprionidae</taxon>
        <taxon>Diprioninae</taxon>
        <taxon>Neodiprion</taxon>
    </lineage>
</organism>
<evidence type="ECO:0000256" key="5">
    <source>
        <dbReference type="ARBA" id="ARBA00022989"/>
    </source>
</evidence>
<evidence type="ECO:0000256" key="6">
    <source>
        <dbReference type="ARBA" id="ARBA00023136"/>
    </source>
</evidence>
<dbReference type="AlphaFoldDB" id="A0A6J0B9B8"/>
<sequence length="513" mass="57839">MKEQFKIKPAGFEVNRNIIKEKSHMISKIWFILFFAGTTIISLGLAVVFWGTSAFENAIISQLELKNGTQTFEWWERPPVHPVLKVRIFNYTNVEACKAGNASKLLVEEVGPYIYREIITRVNVRFNENGTVTYQENVTHEWIGGRPDSEIVRVPNLLLIMAVQKVKDMNYVTQFAATAFLSILEVEPFKLLTVKEYLWGYTDNLLETAQNIPMDTEVVDKIGMLMKRSGLSKDRITVHTGNGDIDKLGLYEELNGLKSLKVWGGEECDKIQGTDGSMFPPNIIRDRDAPLEIYTRDICRKFSLTYHSTNASFGIPSLRYKPAKDVFTASSTKNSCFCEKTVQDSKGTIQSCPPAGVFNVSACQFGAPLLISFPHFYRGEKILLKNVDGLKPNAELHETYLDVHPRLGTPIGGWSRMQVNLQVTVVPTVPVLDLLKDGMILPMLWFEIGIDSIPEVVLSLLKQAYFTASTVETTFKWGSLVCTFLSMCALAFVTKKYNLSIQLRRSATLQRLT</sequence>
<evidence type="ECO:0000256" key="8">
    <source>
        <dbReference type="SAM" id="Phobius"/>
    </source>
</evidence>
<evidence type="ECO:0000313" key="9">
    <source>
        <dbReference type="Proteomes" id="UP000829291"/>
    </source>
</evidence>
<keyword evidence="7" id="KW-0325">Glycoprotein</keyword>
<dbReference type="InParanoid" id="A0A6J0B9B8"/>
<dbReference type="Proteomes" id="UP000829291">
    <property type="component" value="Chromosome 4"/>
</dbReference>
<dbReference type="Pfam" id="PF01130">
    <property type="entry name" value="CD36"/>
    <property type="match status" value="1"/>
</dbReference>
<evidence type="ECO:0000256" key="4">
    <source>
        <dbReference type="ARBA" id="ARBA00022692"/>
    </source>
</evidence>
<dbReference type="KEGG" id="nlo:107217681"/>
<dbReference type="RefSeq" id="XP_015510791.1">
    <property type="nucleotide sequence ID" value="XM_015655305.2"/>
</dbReference>
<dbReference type="PANTHER" id="PTHR11923:SF50">
    <property type="entry name" value="GH19047P"/>
    <property type="match status" value="1"/>
</dbReference>
<keyword evidence="4 8" id="KW-0812">Transmembrane</keyword>
<dbReference type="InterPro" id="IPR002159">
    <property type="entry name" value="CD36_fam"/>
</dbReference>
<dbReference type="OrthoDB" id="18585at2759"/>
<dbReference type="PRINTS" id="PR01609">
    <property type="entry name" value="CD36FAMILY"/>
</dbReference>
<protein>
    <submittedName>
        <fullName evidence="10">Lysosome membrane protein 2</fullName>
    </submittedName>
</protein>
<dbReference type="GO" id="GO:0005737">
    <property type="term" value="C:cytoplasm"/>
    <property type="evidence" value="ECO:0007669"/>
    <property type="project" value="TreeGrafter"/>
</dbReference>
<keyword evidence="3" id="KW-1003">Cell membrane</keyword>
<feature type="transmembrane region" description="Helical" evidence="8">
    <location>
        <begin position="29"/>
        <end position="51"/>
    </location>
</feature>
<evidence type="ECO:0000256" key="3">
    <source>
        <dbReference type="ARBA" id="ARBA00022475"/>
    </source>
</evidence>
<keyword evidence="9" id="KW-1185">Reference proteome</keyword>